<feature type="binding site" evidence="12">
    <location>
        <position position="82"/>
    </location>
    <ligand>
        <name>Na(+)</name>
        <dbReference type="ChEBI" id="CHEBI:29101"/>
        <note>structural</note>
    </ligand>
</feature>
<keyword evidence="6 12" id="KW-0915">Sodium</keyword>
<evidence type="ECO:0000313" key="13">
    <source>
        <dbReference type="EMBL" id="MBK1727639.1"/>
    </source>
</evidence>
<evidence type="ECO:0000256" key="8">
    <source>
        <dbReference type="ARBA" id="ARBA00023136"/>
    </source>
</evidence>
<evidence type="ECO:0000256" key="6">
    <source>
        <dbReference type="ARBA" id="ARBA00023053"/>
    </source>
</evidence>
<keyword evidence="5 12" id="KW-1133">Transmembrane helix</keyword>
<comment type="similarity">
    <text evidence="10 12">Belongs to the fluoride channel Fluc/FEX (TC 1.A.43) family.</text>
</comment>
<dbReference type="HAMAP" id="MF_00454">
    <property type="entry name" value="FluC"/>
    <property type="match status" value="1"/>
</dbReference>
<keyword evidence="4 12" id="KW-0812">Transmembrane</keyword>
<comment type="catalytic activity">
    <reaction evidence="11">
        <text>fluoride(in) = fluoride(out)</text>
        <dbReference type="Rhea" id="RHEA:76159"/>
        <dbReference type="ChEBI" id="CHEBI:17051"/>
    </reaction>
    <physiologicalReaction direction="left-to-right" evidence="11">
        <dbReference type="Rhea" id="RHEA:76160"/>
    </physiologicalReaction>
</comment>
<feature type="transmembrane region" description="Helical" evidence="12">
    <location>
        <begin position="38"/>
        <end position="60"/>
    </location>
</feature>
<feature type="transmembrane region" description="Helical" evidence="12">
    <location>
        <begin position="72"/>
        <end position="99"/>
    </location>
</feature>
<comment type="subcellular location">
    <subcellularLocation>
        <location evidence="1 12">Cell membrane</location>
        <topology evidence="1 12">Multi-pass membrane protein</topology>
    </subcellularLocation>
</comment>
<keyword evidence="7 12" id="KW-0406">Ion transport</keyword>
<keyword evidence="2 12" id="KW-1003">Cell membrane</keyword>
<dbReference type="PANTHER" id="PTHR28259">
    <property type="entry name" value="FLUORIDE EXPORT PROTEIN 1-RELATED"/>
    <property type="match status" value="1"/>
</dbReference>
<gene>
    <name evidence="12" type="primary">fluC</name>
    <name evidence="12" type="synonym">crcB</name>
    <name evidence="13" type="ORF">CKO13_11575</name>
</gene>
<feature type="binding site" evidence="12">
    <location>
        <position position="85"/>
    </location>
    <ligand>
        <name>Na(+)</name>
        <dbReference type="ChEBI" id="CHEBI:29101"/>
        <note>structural</note>
    </ligand>
</feature>
<dbReference type="EMBL" id="NRSH01000205">
    <property type="protein sequence ID" value="MBK1727639.1"/>
    <property type="molecule type" value="Genomic_DNA"/>
</dbReference>
<evidence type="ECO:0000256" key="9">
    <source>
        <dbReference type="ARBA" id="ARBA00023303"/>
    </source>
</evidence>
<keyword evidence="9 12" id="KW-0407">Ion channel</keyword>
<feature type="transmembrane region" description="Helical" evidence="12">
    <location>
        <begin position="6"/>
        <end position="26"/>
    </location>
</feature>
<name>A0ABS1E980_9GAMM</name>
<dbReference type="PANTHER" id="PTHR28259:SF1">
    <property type="entry name" value="FLUORIDE EXPORT PROTEIN 1-RELATED"/>
    <property type="match status" value="1"/>
</dbReference>
<keyword evidence="3" id="KW-0997">Cell inner membrane</keyword>
<evidence type="ECO:0000313" key="14">
    <source>
        <dbReference type="Proteomes" id="UP000738126"/>
    </source>
</evidence>
<dbReference type="Pfam" id="PF02537">
    <property type="entry name" value="CRCB"/>
    <property type="match status" value="1"/>
</dbReference>
<evidence type="ECO:0000256" key="1">
    <source>
        <dbReference type="ARBA" id="ARBA00004651"/>
    </source>
</evidence>
<keyword evidence="14" id="KW-1185">Reference proteome</keyword>
<protein>
    <recommendedName>
        <fullName evidence="12">Fluoride-specific ion channel FluC</fullName>
    </recommendedName>
</protein>
<reference evidence="13 14" key="1">
    <citation type="journal article" date="2020" name="Microorganisms">
        <title>Osmotic Adaptation and Compatible Solute Biosynthesis of Phototrophic Bacteria as Revealed from Genome Analyses.</title>
        <authorList>
            <person name="Imhoff J.F."/>
            <person name="Rahn T."/>
            <person name="Kunzel S."/>
            <person name="Keller A."/>
            <person name="Neulinger S.C."/>
        </authorList>
    </citation>
    <scope>NUCLEOTIDE SEQUENCE [LARGE SCALE GENOMIC DNA]</scope>
    <source>
        <strain evidence="13 14">DSM 15116</strain>
    </source>
</reference>
<keyword evidence="12" id="KW-0479">Metal-binding</keyword>
<evidence type="ECO:0000256" key="11">
    <source>
        <dbReference type="ARBA" id="ARBA00035585"/>
    </source>
</evidence>
<evidence type="ECO:0000256" key="4">
    <source>
        <dbReference type="ARBA" id="ARBA00022692"/>
    </source>
</evidence>
<accession>A0ABS1E980</accession>
<keyword evidence="8 12" id="KW-0472">Membrane</keyword>
<evidence type="ECO:0000256" key="12">
    <source>
        <dbReference type="HAMAP-Rule" id="MF_00454"/>
    </source>
</evidence>
<evidence type="ECO:0000256" key="10">
    <source>
        <dbReference type="ARBA" id="ARBA00035120"/>
    </source>
</evidence>
<proteinExistence type="inferred from homology"/>
<sequence>MAEPAWLAPAAVALGSGLGGAARFWVSAAVNRWLGEGFPWGTLAVNATGALLAGALAAGLPAPRAAEGPSAAYLLLLVGLCGGYTTVSSFALQTFTLAYERRWPSAAGNVLASLALTLAAAWAGLQLGGGGAPE</sequence>
<organism evidence="13 14">
    <name type="scientific">Halorhodospira neutriphila</name>
    <dbReference type="NCBI Taxonomy" id="168379"/>
    <lineage>
        <taxon>Bacteria</taxon>
        <taxon>Pseudomonadati</taxon>
        <taxon>Pseudomonadota</taxon>
        <taxon>Gammaproteobacteria</taxon>
        <taxon>Chromatiales</taxon>
        <taxon>Ectothiorhodospiraceae</taxon>
        <taxon>Halorhodospira</taxon>
    </lineage>
</organism>
<evidence type="ECO:0000256" key="3">
    <source>
        <dbReference type="ARBA" id="ARBA00022519"/>
    </source>
</evidence>
<comment type="function">
    <text evidence="12">Fluoride-specific ion channel. Important for reducing fluoride concentration in the cell, thus reducing its toxicity.</text>
</comment>
<dbReference type="Proteomes" id="UP000738126">
    <property type="component" value="Unassembled WGS sequence"/>
</dbReference>
<evidence type="ECO:0000256" key="7">
    <source>
        <dbReference type="ARBA" id="ARBA00023065"/>
    </source>
</evidence>
<comment type="caution">
    <text evidence="13">The sequence shown here is derived from an EMBL/GenBank/DDBJ whole genome shotgun (WGS) entry which is preliminary data.</text>
</comment>
<dbReference type="RefSeq" id="WP_200261250.1">
    <property type="nucleotide sequence ID" value="NZ_NRSH01000205.1"/>
</dbReference>
<feature type="transmembrane region" description="Helical" evidence="12">
    <location>
        <begin position="106"/>
        <end position="125"/>
    </location>
</feature>
<evidence type="ECO:0000256" key="2">
    <source>
        <dbReference type="ARBA" id="ARBA00022475"/>
    </source>
</evidence>
<keyword evidence="12" id="KW-0813">Transport</keyword>
<comment type="activity regulation">
    <text evidence="12">Na(+) is not transported, but it plays an essential structural role and its presence is essential for fluoride channel function.</text>
</comment>
<evidence type="ECO:0000256" key="5">
    <source>
        <dbReference type="ARBA" id="ARBA00022989"/>
    </source>
</evidence>
<dbReference type="InterPro" id="IPR003691">
    <property type="entry name" value="FluC"/>
</dbReference>